<evidence type="ECO:0000313" key="3">
    <source>
        <dbReference type="Proteomes" id="UP000034883"/>
    </source>
</evidence>
<dbReference type="PANTHER" id="PTHR42705:SF2">
    <property type="entry name" value="BIFUNCTIONAL NON-HOMOLOGOUS END JOINING PROTEIN LIGD"/>
    <property type="match status" value="1"/>
</dbReference>
<reference evidence="2 3" key="1">
    <citation type="submission" date="2015-03" db="EMBL/GenBank/DDBJ databases">
        <title>Genome assembly of Sandaracinus amylolyticus DSM 53668.</title>
        <authorList>
            <person name="Sharma G."/>
            <person name="Subramanian S."/>
        </authorList>
    </citation>
    <scope>NUCLEOTIDE SEQUENCE [LARGE SCALE GENOMIC DNA]</scope>
    <source>
        <strain evidence="2 3">DSM 53668</strain>
    </source>
</reference>
<dbReference type="GO" id="GO:0016874">
    <property type="term" value="F:ligase activity"/>
    <property type="evidence" value="ECO:0007669"/>
    <property type="project" value="UniProtKB-KW"/>
</dbReference>
<dbReference type="AlphaFoldDB" id="A0A0F6YG38"/>
<dbReference type="Gene3D" id="3.90.920.10">
    <property type="entry name" value="DNA primase, PRIM domain"/>
    <property type="match status" value="1"/>
</dbReference>
<organism evidence="2 3">
    <name type="scientific">Sandaracinus amylolyticus</name>
    <dbReference type="NCBI Taxonomy" id="927083"/>
    <lineage>
        <taxon>Bacteria</taxon>
        <taxon>Pseudomonadati</taxon>
        <taxon>Myxococcota</taxon>
        <taxon>Polyangia</taxon>
        <taxon>Polyangiales</taxon>
        <taxon>Sandaracinaceae</taxon>
        <taxon>Sandaracinus</taxon>
    </lineage>
</organism>
<dbReference type="STRING" id="927083.DB32_000346"/>
<keyword evidence="2" id="KW-0436">Ligase</keyword>
<sequence>MSDDDRETIEIDGRAVTITKPSRVLWPSIGWTKRDLIVYLRAVAPAMLPHLRGRAVTLARFPEGVDARGWYQTNAPRGAPAWLRTVSLISPAGKALTMCLVEDEASLVWAAGQGTLELHAYLAPIDRPDAPHALVIDLDPRAPAGLIDAARVALDARAKLEARGLRALAKTSGAKGVHVFAPVSGATYAETKAIAREIAKELTAADPSRITDRMAKAAGAGKVLVDWGQNDAWKSIVVPYSPRATVVPLVSTPVTWDEVELAVRASAPSGLRFAPDVVIARLAQHGGDLFAPVLGERHARLS</sequence>
<dbReference type="PANTHER" id="PTHR42705">
    <property type="entry name" value="BIFUNCTIONAL NON-HOMOLOGOUS END JOINING PROTEIN LIGD"/>
    <property type="match status" value="1"/>
</dbReference>
<dbReference type="InterPro" id="IPR014145">
    <property type="entry name" value="LigD_pol_dom"/>
</dbReference>
<dbReference type="Pfam" id="PF21686">
    <property type="entry name" value="LigD_Prim-Pol"/>
    <property type="match status" value="1"/>
</dbReference>
<gene>
    <name evidence="2" type="ORF">DB32_000346</name>
</gene>
<dbReference type="EMBL" id="CP011125">
    <property type="protein sequence ID" value="AKF03197.1"/>
    <property type="molecule type" value="Genomic_DNA"/>
</dbReference>
<protein>
    <submittedName>
        <fullName evidence="2">ATP-dependent DNA ligase</fullName>
    </submittedName>
</protein>
<dbReference type="InterPro" id="IPR052171">
    <property type="entry name" value="NHEJ_LigD"/>
</dbReference>
<proteinExistence type="predicted"/>
<dbReference type="NCBIfam" id="TIGR02778">
    <property type="entry name" value="ligD_pol"/>
    <property type="match status" value="1"/>
</dbReference>
<evidence type="ECO:0000313" key="2">
    <source>
        <dbReference type="EMBL" id="AKF03197.1"/>
    </source>
</evidence>
<accession>A0A0F6YG38</accession>
<dbReference type="Proteomes" id="UP000034883">
    <property type="component" value="Chromosome"/>
</dbReference>
<keyword evidence="3" id="KW-1185">Reference proteome</keyword>
<evidence type="ECO:0000259" key="1">
    <source>
        <dbReference type="Pfam" id="PF21686"/>
    </source>
</evidence>
<feature type="domain" description="DNA ligase D polymerase" evidence="1">
    <location>
        <begin position="32"/>
        <end position="289"/>
    </location>
</feature>
<dbReference type="KEGG" id="samy:DB32_000346"/>
<name>A0A0F6YG38_9BACT</name>
<dbReference type="RefSeq" id="WP_075097797.1">
    <property type="nucleotide sequence ID" value="NZ_CP011125.1"/>
</dbReference>